<sequence length="351" mass="40334">MRIPQTQVPKPHQPQRPPRDEDAGKRATCIIDTRTSENPQTRIEGKLDNLTKGVADLPFKVSDEFMKRCVEFEKQLVTKSLDAEGLRSELESLKKQLQQQDAKSQKKVKQLKTKSTEAKGLRSELQSLKKELEQQKTDNQKKVEQLETKSTEAKGLGSELQSLKKQLQQEKAYSQDKVEQLETKSTEAKNLRSELQSLKEQLQQKADSQEKVAVLTKTIQRLDEDKRKLRGVIPGNALRHKVSDDEIRQRFVNIREKIQEVVWHPAYDISLNLMPPDSAKDSEIDVCQKRRDRYFFLRAAIYEIIHRCIFSRDAFGLAGCVSPLDCDQVAQFDQSLCDFEGLLWTRKGAVV</sequence>
<dbReference type="OrthoDB" id="5393537at2759"/>
<dbReference type="eggNOG" id="ENOG502RNN7">
    <property type="taxonomic scope" value="Eukaryota"/>
</dbReference>
<feature type="region of interest" description="Disordered" evidence="1">
    <location>
        <begin position="95"/>
        <end position="157"/>
    </location>
</feature>
<dbReference type="Proteomes" id="UP000016801">
    <property type="component" value="Unassembled WGS sequence"/>
</dbReference>
<dbReference type="VEuPathDB" id="FungiDB:CPUR_03162"/>
<organism evidence="2 3">
    <name type="scientific">Claviceps purpurea (strain 20.1)</name>
    <name type="common">Ergot fungus</name>
    <name type="synonym">Sphacelia segetum</name>
    <dbReference type="NCBI Taxonomy" id="1111077"/>
    <lineage>
        <taxon>Eukaryota</taxon>
        <taxon>Fungi</taxon>
        <taxon>Dikarya</taxon>
        <taxon>Ascomycota</taxon>
        <taxon>Pezizomycotina</taxon>
        <taxon>Sordariomycetes</taxon>
        <taxon>Hypocreomycetidae</taxon>
        <taxon>Hypocreales</taxon>
        <taxon>Clavicipitaceae</taxon>
        <taxon>Claviceps</taxon>
    </lineage>
</organism>
<protein>
    <submittedName>
        <fullName evidence="2">Uncharacterized protein</fullName>
    </submittedName>
</protein>
<feature type="compositionally biased region" description="Basic and acidic residues" evidence="1">
    <location>
        <begin position="114"/>
        <end position="152"/>
    </location>
</feature>
<reference evidence="2 3" key="1">
    <citation type="journal article" date="2013" name="PLoS Genet.">
        <title>Plant-symbiotic fungi as chemical engineers: Multi-genome analysis of the Clavicipitaceae reveals dynamics of alkaloid loci.</title>
        <authorList>
            <person name="Schardl C.L."/>
            <person name="Young C.A."/>
            <person name="Hesse U."/>
            <person name="Amyotte S.G."/>
            <person name="Andreeva K."/>
            <person name="Calie P.J."/>
            <person name="Fleetwood D.J."/>
            <person name="Haws D.C."/>
            <person name="Moore N."/>
            <person name="Oeser B."/>
            <person name="Panaccione D.G."/>
            <person name="Schweri K.K."/>
            <person name="Voisey C.R."/>
            <person name="Farman M.L."/>
            <person name="Jaromczyk J.W."/>
            <person name="Roe B.A."/>
            <person name="O'Sullivan D.M."/>
            <person name="Scott B."/>
            <person name="Tudzynski P."/>
            <person name="An Z."/>
            <person name="Arnaoudova E.G."/>
            <person name="Bullock C.T."/>
            <person name="Charlton N.D."/>
            <person name="Chen L."/>
            <person name="Cox M."/>
            <person name="Dinkins R.D."/>
            <person name="Florea S."/>
            <person name="Glenn A.E."/>
            <person name="Gordon A."/>
            <person name="Gueldener U."/>
            <person name="Harris D.R."/>
            <person name="Hollin W."/>
            <person name="Jaromczyk J."/>
            <person name="Johnson R.D."/>
            <person name="Khan A.K."/>
            <person name="Leistner E."/>
            <person name="Leuchtmann A."/>
            <person name="Li C."/>
            <person name="Liu J."/>
            <person name="Liu J."/>
            <person name="Liu M."/>
            <person name="Mace W."/>
            <person name="Machado C."/>
            <person name="Nagabhyru P."/>
            <person name="Pan J."/>
            <person name="Schmid J."/>
            <person name="Sugawara K."/>
            <person name="Steiner U."/>
            <person name="Takach J.E."/>
            <person name="Tanaka E."/>
            <person name="Webb J.S."/>
            <person name="Wilson E.V."/>
            <person name="Wiseman J.L."/>
            <person name="Yoshida R."/>
            <person name="Zeng Z."/>
        </authorList>
    </citation>
    <scope>NUCLEOTIDE SEQUENCE [LARGE SCALE GENOMIC DNA]</scope>
    <source>
        <strain evidence="2 3">20.1</strain>
    </source>
</reference>
<dbReference type="AlphaFoldDB" id="M1WDI4"/>
<feature type="region of interest" description="Disordered" evidence="1">
    <location>
        <begin position="1"/>
        <end position="25"/>
    </location>
</feature>
<evidence type="ECO:0000256" key="1">
    <source>
        <dbReference type="SAM" id="MobiDB-lite"/>
    </source>
</evidence>
<dbReference type="HOGENOM" id="CLU_789894_0_0_1"/>
<comment type="caution">
    <text evidence="2">The sequence shown here is derived from an EMBL/GenBank/DDBJ whole genome shotgun (WGS) entry which is preliminary data.</text>
</comment>
<accession>M1WDI4</accession>
<name>M1WDI4_CLAP2</name>
<dbReference type="Gene3D" id="1.10.287.1490">
    <property type="match status" value="1"/>
</dbReference>
<dbReference type="EMBL" id="CAGA01000014">
    <property type="protein sequence ID" value="CCE29469.1"/>
    <property type="molecule type" value="Genomic_DNA"/>
</dbReference>
<evidence type="ECO:0000313" key="3">
    <source>
        <dbReference type="Proteomes" id="UP000016801"/>
    </source>
</evidence>
<evidence type="ECO:0000313" key="2">
    <source>
        <dbReference type="EMBL" id="CCE29469.1"/>
    </source>
</evidence>
<proteinExistence type="predicted"/>
<gene>
    <name evidence="2" type="ORF">CPUR_03162</name>
</gene>
<keyword evidence="3" id="KW-1185">Reference proteome</keyword>